<dbReference type="RefSeq" id="WP_229721844.1">
    <property type="nucleotide sequence ID" value="NZ_BMLT01000004.1"/>
</dbReference>
<protein>
    <recommendedName>
        <fullName evidence="6">Peptidyl-prolyl cis-trans isomerase</fullName>
        <ecNumber evidence="6">5.2.1.8</ecNumber>
    </recommendedName>
</protein>
<dbReference type="GO" id="GO:0006457">
    <property type="term" value="P:protein folding"/>
    <property type="evidence" value="ECO:0007669"/>
    <property type="project" value="InterPro"/>
</dbReference>
<dbReference type="Pfam" id="PF01346">
    <property type="entry name" value="FKBP_N"/>
    <property type="match status" value="1"/>
</dbReference>
<evidence type="ECO:0000256" key="2">
    <source>
        <dbReference type="ARBA" id="ARBA00006577"/>
    </source>
</evidence>
<dbReference type="PROSITE" id="PS50059">
    <property type="entry name" value="FKBP_PPIASE"/>
    <property type="match status" value="1"/>
</dbReference>
<feature type="domain" description="PPIase FKBP-type" evidence="8">
    <location>
        <begin position="82"/>
        <end position="168"/>
    </location>
</feature>
<evidence type="ECO:0000256" key="6">
    <source>
        <dbReference type="RuleBase" id="RU003915"/>
    </source>
</evidence>
<evidence type="ECO:0000313" key="9">
    <source>
        <dbReference type="EMBL" id="GGO80324.1"/>
    </source>
</evidence>
<evidence type="ECO:0000256" key="3">
    <source>
        <dbReference type="ARBA" id="ARBA00023110"/>
    </source>
</evidence>
<proteinExistence type="inferred from homology"/>
<dbReference type="Gene3D" id="3.10.50.40">
    <property type="match status" value="1"/>
</dbReference>
<feature type="signal peptide" evidence="7">
    <location>
        <begin position="1"/>
        <end position="18"/>
    </location>
</feature>
<accession>A0A918DSI0</accession>
<dbReference type="InterPro" id="IPR046357">
    <property type="entry name" value="PPIase_dom_sf"/>
</dbReference>
<dbReference type="Proteomes" id="UP000599578">
    <property type="component" value="Unassembled WGS sequence"/>
</dbReference>
<comment type="catalytic activity">
    <reaction evidence="1 5 6">
        <text>[protein]-peptidylproline (omega=180) = [protein]-peptidylproline (omega=0)</text>
        <dbReference type="Rhea" id="RHEA:16237"/>
        <dbReference type="Rhea" id="RHEA-COMP:10747"/>
        <dbReference type="Rhea" id="RHEA-COMP:10748"/>
        <dbReference type="ChEBI" id="CHEBI:83833"/>
        <dbReference type="ChEBI" id="CHEBI:83834"/>
        <dbReference type="EC" id="5.2.1.8"/>
    </reaction>
</comment>
<keyword evidence="4 5" id="KW-0413">Isomerase</keyword>
<keyword evidence="10" id="KW-1185">Reference proteome</keyword>
<comment type="similarity">
    <text evidence="2 6">Belongs to the FKBP-type PPIase family.</text>
</comment>
<evidence type="ECO:0000256" key="5">
    <source>
        <dbReference type="PROSITE-ProRule" id="PRU00277"/>
    </source>
</evidence>
<evidence type="ECO:0000256" key="1">
    <source>
        <dbReference type="ARBA" id="ARBA00000971"/>
    </source>
</evidence>
<organism evidence="9 10">
    <name type="scientific">Marinobacterium nitratireducens</name>
    <dbReference type="NCBI Taxonomy" id="518897"/>
    <lineage>
        <taxon>Bacteria</taxon>
        <taxon>Pseudomonadati</taxon>
        <taxon>Pseudomonadota</taxon>
        <taxon>Gammaproteobacteria</taxon>
        <taxon>Oceanospirillales</taxon>
        <taxon>Oceanospirillaceae</taxon>
        <taxon>Marinobacterium</taxon>
    </lineage>
</organism>
<dbReference type="InterPro" id="IPR001179">
    <property type="entry name" value="PPIase_FKBP_dom"/>
</dbReference>
<dbReference type="EC" id="5.2.1.8" evidence="6"/>
<name>A0A918DSI0_9GAMM</name>
<evidence type="ECO:0000256" key="4">
    <source>
        <dbReference type="ARBA" id="ARBA00023235"/>
    </source>
</evidence>
<keyword evidence="3 5" id="KW-0697">Rotamase</keyword>
<dbReference type="SUPFAM" id="SSF54534">
    <property type="entry name" value="FKBP-like"/>
    <property type="match status" value="1"/>
</dbReference>
<dbReference type="PANTHER" id="PTHR43811:SF19">
    <property type="entry name" value="39 KDA FK506-BINDING NUCLEAR PROTEIN"/>
    <property type="match status" value="1"/>
</dbReference>
<feature type="chain" id="PRO_5037759686" description="Peptidyl-prolyl cis-trans isomerase" evidence="7">
    <location>
        <begin position="19"/>
        <end position="170"/>
    </location>
</feature>
<evidence type="ECO:0000256" key="7">
    <source>
        <dbReference type="SAM" id="SignalP"/>
    </source>
</evidence>
<dbReference type="PROSITE" id="PS51257">
    <property type="entry name" value="PROKAR_LIPOPROTEIN"/>
    <property type="match status" value="1"/>
</dbReference>
<keyword evidence="7" id="KW-0732">Signal</keyword>
<dbReference type="GO" id="GO:0003755">
    <property type="term" value="F:peptidyl-prolyl cis-trans isomerase activity"/>
    <property type="evidence" value="ECO:0007669"/>
    <property type="project" value="UniProtKB-UniRule"/>
</dbReference>
<comment type="caution">
    <text evidence="9">The sequence shown here is derived from an EMBL/GenBank/DDBJ whole genome shotgun (WGS) entry which is preliminary data.</text>
</comment>
<gene>
    <name evidence="9" type="ORF">GCM10011348_16710</name>
</gene>
<dbReference type="Pfam" id="PF00254">
    <property type="entry name" value="FKBP_C"/>
    <property type="match status" value="1"/>
</dbReference>
<dbReference type="PANTHER" id="PTHR43811">
    <property type="entry name" value="FKBP-TYPE PEPTIDYL-PROLYL CIS-TRANS ISOMERASE FKPA"/>
    <property type="match status" value="1"/>
</dbReference>
<dbReference type="AlphaFoldDB" id="A0A918DSI0"/>
<evidence type="ECO:0000259" key="8">
    <source>
        <dbReference type="PROSITE" id="PS50059"/>
    </source>
</evidence>
<sequence>MKSGGLAMALALSVAVLAGCGEDPEEAAFRQSLKDKALNDDNRRAGDAFMTQNAAVEGVVTLPSGLQYRVLREGVGRSPEAGGKVRVHYEGRLVDGTVFESSYSDGEPVELSLRQVIPGWREGMSLMREGGEWMLYVPPELAYGATSPSPDIPANSTLVFKVELLDVMTQ</sequence>
<evidence type="ECO:0000313" key="10">
    <source>
        <dbReference type="Proteomes" id="UP000599578"/>
    </source>
</evidence>
<reference evidence="9 10" key="1">
    <citation type="journal article" date="2014" name="Int. J. Syst. Evol. Microbiol.">
        <title>Complete genome sequence of Corynebacterium casei LMG S-19264T (=DSM 44701T), isolated from a smear-ripened cheese.</title>
        <authorList>
            <consortium name="US DOE Joint Genome Institute (JGI-PGF)"/>
            <person name="Walter F."/>
            <person name="Albersmeier A."/>
            <person name="Kalinowski J."/>
            <person name="Ruckert C."/>
        </authorList>
    </citation>
    <scope>NUCLEOTIDE SEQUENCE [LARGE SCALE GENOMIC DNA]</scope>
    <source>
        <strain evidence="9 10">CGMCC 1.7286</strain>
    </source>
</reference>
<dbReference type="Gene3D" id="6.10.250.2970">
    <property type="match status" value="1"/>
</dbReference>
<dbReference type="EMBL" id="BMLT01000004">
    <property type="protein sequence ID" value="GGO80324.1"/>
    <property type="molecule type" value="Genomic_DNA"/>
</dbReference>
<dbReference type="InterPro" id="IPR000774">
    <property type="entry name" value="PPIase_FKBP_N"/>
</dbReference>